<dbReference type="EMBL" id="VKAC01000010">
    <property type="protein sequence ID" value="TXR55175.1"/>
    <property type="molecule type" value="Genomic_DNA"/>
</dbReference>
<dbReference type="OrthoDB" id="6555763at2"/>
<dbReference type="InterPro" id="IPR014710">
    <property type="entry name" value="RmlC-like_jellyroll"/>
</dbReference>
<reference evidence="1 2" key="1">
    <citation type="submission" date="2019-07" db="EMBL/GenBank/DDBJ databases">
        <title>Quadrisphaera sp. strain DD2A genome sequencing and assembly.</title>
        <authorList>
            <person name="Kim I."/>
        </authorList>
    </citation>
    <scope>NUCLEOTIDE SEQUENCE [LARGE SCALE GENOMIC DNA]</scope>
    <source>
        <strain evidence="1 2">DD2A</strain>
    </source>
</reference>
<dbReference type="SUPFAM" id="SSF51182">
    <property type="entry name" value="RmlC-like cupins"/>
    <property type="match status" value="1"/>
</dbReference>
<name>A0A5C8ZAP4_9ACTN</name>
<sequence length="108" mass="11409">MKGGWFIGDFAPAAMRCAGAEVAVKHVRAGTHEPLHEHRLATEATVVVAGRIRIGGEEWRTGDIIVVLPHTKTDFTAITDAVLVVVKTPSVIGDKYAVALAPDQVGLG</sequence>
<proteinExistence type="predicted"/>
<dbReference type="AlphaFoldDB" id="A0A5C8ZAP4"/>
<protein>
    <recommendedName>
        <fullName evidence="3">Cupin domain-containing protein</fullName>
    </recommendedName>
</protein>
<evidence type="ECO:0000313" key="1">
    <source>
        <dbReference type="EMBL" id="TXR55175.1"/>
    </source>
</evidence>
<dbReference type="InterPro" id="IPR011051">
    <property type="entry name" value="RmlC_Cupin_sf"/>
</dbReference>
<evidence type="ECO:0008006" key="3">
    <source>
        <dbReference type="Google" id="ProtNLM"/>
    </source>
</evidence>
<evidence type="ECO:0000313" key="2">
    <source>
        <dbReference type="Proteomes" id="UP000321234"/>
    </source>
</evidence>
<keyword evidence="2" id="KW-1185">Reference proteome</keyword>
<dbReference type="Gene3D" id="2.60.120.10">
    <property type="entry name" value="Jelly Rolls"/>
    <property type="match status" value="1"/>
</dbReference>
<organism evidence="1 2">
    <name type="scientific">Quadrisphaera setariae</name>
    <dbReference type="NCBI Taxonomy" id="2593304"/>
    <lineage>
        <taxon>Bacteria</taxon>
        <taxon>Bacillati</taxon>
        <taxon>Actinomycetota</taxon>
        <taxon>Actinomycetes</taxon>
        <taxon>Kineosporiales</taxon>
        <taxon>Kineosporiaceae</taxon>
        <taxon>Quadrisphaera</taxon>
    </lineage>
</organism>
<gene>
    <name evidence="1" type="ORF">FMM08_16310</name>
</gene>
<accession>A0A5C8ZAP4</accession>
<dbReference type="Proteomes" id="UP000321234">
    <property type="component" value="Unassembled WGS sequence"/>
</dbReference>
<comment type="caution">
    <text evidence="1">The sequence shown here is derived from an EMBL/GenBank/DDBJ whole genome shotgun (WGS) entry which is preliminary data.</text>
</comment>